<organism evidence="1">
    <name type="scientific">freshwater metagenome</name>
    <dbReference type="NCBI Taxonomy" id="449393"/>
    <lineage>
        <taxon>unclassified sequences</taxon>
        <taxon>metagenomes</taxon>
        <taxon>ecological metagenomes</taxon>
    </lineage>
</organism>
<dbReference type="AlphaFoldDB" id="A0A6J6HQ89"/>
<reference evidence="1" key="1">
    <citation type="submission" date="2020-05" db="EMBL/GenBank/DDBJ databases">
        <authorList>
            <person name="Chiriac C."/>
            <person name="Salcher M."/>
            <person name="Ghai R."/>
            <person name="Kavagutti S V."/>
        </authorList>
    </citation>
    <scope>NUCLEOTIDE SEQUENCE</scope>
</reference>
<dbReference type="InterPro" id="IPR023869">
    <property type="entry name" value="tRNA_Adeno_NH3ase_assoc_put"/>
</dbReference>
<name>A0A6J6HQ89_9ZZZZ</name>
<proteinExistence type="predicted"/>
<accession>A0A6J6HQ89</accession>
<dbReference type="NCBIfam" id="TIGR03941">
    <property type="entry name" value="tRNA_deam_assoc"/>
    <property type="match status" value="1"/>
</dbReference>
<gene>
    <name evidence="1" type="ORF">UFOPK1939_00196</name>
    <name evidence="2" type="ORF">UFOPK2938_00473</name>
</gene>
<dbReference type="EMBL" id="CAEZZX010000071">
    <property type="protein sequence ID" value="CAB4776947.1"/>
    <property type="molecule type" value="Genomic_DNA"/>
</dbReference>
<evidence type="ECO:0000313" key="2">
    <source>
        <dbReference type="EMBL" id="CAB4776947.1"/>
    </source>
</evidence>
<evidence type="ECO:0000313" key="1">
    <source>
        <dbReference type="EMBL" id="CAB4616012.1"/>
    </source>
</evidence>
<sequence>MAVDDIDYVVAVYRESGQWIAAPLPPRAGESLENLVQAIRQFPGEGGNLGFVSIHDDAAVVLRVTGPDVHIFISDASAAEDFSLAAEIIDLVGEPDDDDEPAVAGDTSLLKSLGIGSSDLMTLCEDNEFYPHDVFAEIAERLGCGPQFEHARDESGA</sequence>
<dbReference type="EMBL" id="CAEZVF010000016">
    <property type="protein sequence ID" value="CAB4616012.1"/>
    <property type="molecule type" value="Genomic_DNA"/>
</dbReference>
<protein>
    <submittedName>
        <fullName evidence="1">Unannotated protein</fullName>
    </submittedName>
</protein>